<gene>
    <name evidence="1" type="ORF">ET495_06660</name>
</gene>
<organism evidence="1 2">
    <name type="scientific">Xylanimonas allomyrinae</name>
    <dbReference type="NCBI Taxonomy" id="2509459"/>
    <lineage>
        <taxon>Bacteria</taxon>
        <taxon>Bacillati</taxon>
        <taxon>Actinomycetota</taxon>
        <taxon>Actinomycetes</taxon>
        <taxon>Micrococcales</taxon>
        <taxon>Promicromonosporaceae</taxon>
        <taxon>Xylanimonas</taxon>
    </lineage>
</organism>
<dbReference type="EMBL" id="CP035495">
    <property type="protein sequence ID" value="QAY62976.1"/>
    <property type="molecule type" value="Genomic_DNA"/>
</dbReference>
<name>A0A4P6EL78_9MICO</name>
<protein>
    <submittedName>
        <fullName evidence="1">Uncharacterized protein</fullName>
    </submittedName>
</protein>
<reference evidence="1 2" key="1">
    <citation type="submission" date="2019-01" db="EMBL/GenBank/DDBJ databases">
        <title>Genome sequencing of strain 2JSPR-7.</title>
        <authorList>
            <person name="Heo J."/>
            <person name="Kim S.-J."/>
            <person name="Kim J.-S."/>
            <person name="Hong S.-B."/>
            <person name="Kwon S.-W."/>
        </authorList>
    </citation>
    <scope>NUCLEOTIDE SEQUENCE [LARGE SCALE GENOMIC DNA]</scope>
    <source>
        <strain evidence="1 2">2JSPR-7</strain>
    </source>
</reference>
<sequence>MEAAMVRAGLATRKITSSVVAGTQATALMIVGTHSALASPASVDPQGVQERTDSLVDALRNSDDPYLALDQMGSEDQELILDEIREMSADDIQTLFKEALRRVPRSSGYDTAISILEKASCVVLVDLLSCNNASKAADTASRSAKTLFSRTWPAQRQG</sequence>
<dbReference type="Proteomes" id="UP000291758">
    <property type="component" value="Chromosome"/>
</dbReference>
<dbReference type="AlphaFoldDB" id="A0A4P6EL78"/>
<evidence type="ECO:0000313" key="1">
    <source>
        <dbReference type="EMBL" id="QAY62976.1"/>
    </source>
</evidence>
<accession>A0A4P6EL78</accession>
<keyword evidence="2" id="KW-1185">Reference proteome</keyword>
<evidence type="ECO:0000313" key="2">
    <source>
        <dbReference type="Proteomes" id="UP000291758"/>
    </source>
</evidence>
<dbReference type="KEGG" id="xyl:ET495_06660"/>
<proteinExistence type="predicted"/>